<dbReference type="RefSeq" id="WP_060192536.1">
    <property type="nucleotide sequence ID" value="NZ_LPHD01000049.1"/>
</dbReference>
<organism evidence="3 4">
    <name type="scientific">Burkholderia ubonensis</name>
    <dbReference type="NCBI Taxonomy" id="101571"/>
    <lineage>
        <taxon>Bacteria</taxon>
        <taxon>Pseudomonadati</taxon>
        <taxon>Pseudomonadota</taxon>
        <taxon>Betaproteobacteria</taxon>
        <taxon>Burkholderiales</taxon>
        <taxon>Burkholderiaceae</taxon>
        <taxon>Burkholderia</taxon>
        <taxon>Burkholderia cepacia complex</taxon>
    </lineage>
</organism>
<name>A0A106QD96_9BURK</name>
<evidence type="ECO:0000256" key="2">
    <source>
        <dbReference type="SAM" id="MobiDB-lite"/>
    </source>
</evidence>
<keyword evidence="1" id="KW-0175">Coiled coil</keyword>
<evidence type="ECO:0000313" key="4">
    <source>
        <dbReference type="Proteomes" id="UP000060630"/>
    </source>
</evidence>
<sequence>MALTAEQKAANKQKQQARDRAYRERYREWQAARDKALAPLPRRKDDVAPGVAPGPESLAAWDANTKLDEAVAAAEQEEAAIREQIARLQESLKGVRERHNTTALAAVRRNAYDALNAARTAAEKAVDAQFADVAHVYSAVEWSAKTGFDADTA</sequence>
<dbReference type="EMBL" id="LPHD01000049">
    <property type="protein sequence ID" value="KWA84138.1"/>
    <property type="molecule type" value="Genomic_DNA"/>
</dbReference>
<evidence type="ECO:0000313" key="3">
    <source>
        <dbReference type="EMBL" id="KWA84138.1"/>
    </source>
</evidence>
<gene>
    <name evidence="3" type="ORF">WL29_22505</name>
</gene>
<dbReference type="Proteomes" id="UP000060630">
    <property type="component" value="Unassembled WGS sequence"/>
</dbReference>
<feature type="region of interest" description="Disordered" evidence="2">
    <location>
        <begin position="1"/>
        <end position="58"/>
    </location>
</feature>
<dbReference type="AlphaFoldDB" id="A0A106QD96"/>
<comment type="caution">
    <text evidence="3">The sequence shown here is derived from an EMBL/GenBank/DDBJ whole genome shotgun (WGS) entry which is preliminary data.</text>
</comment>
<protein>
    <submittedName>
        <fullName evidence="3">Uncharacterized protein</fullName>
    </submittedName>
</protein>
<reference evidence="3 4" key="1">
    <citation type="submission" date="2015-11" db="EMBL/GenBank/DDBJ databases">
        <title>Expanding the genomic diversity of Burkholderia species for the development of highly accurate diagnostics.</title>
        <authorList>
            <person name="Sahl J."/>
            <person name="Keim P."/>
            <person name="Wagner D."/>
        </authorList>
    </citation>
    <scope>NUCLEOTIDE SEQUENCE [LARGE SCALE GENOMIC DNA]</scope>
    <source>
        <strain evidence="3 4">MSMB2087WGS</strain>
    </source>
</reference>
<feature type="coiled-coil region" evidence="1">
    <location>
        <begin position="64"/>
        <end position="98"/>
    </location>
</feature>
<feature type="compositionally biased region" description="Low complexity" evidence="2">
    <location>
        <begin position="1"/>
        <end position="14"/>
    </location>
</feature>
<evidence type="ECO:0000256" key="1">
    <source>
        <dbReference type="SAM" id="Coils"/>
    </source>
</evidence>
<proteinExistence type="predicted"/>
<accession>A0A106QD96</accession>
<feature type="compositionally biased region" description="Basic and acidic residues" evidence="2">
    <location>
        <begin position="16"/>
        <end position="47"/>
    </location>
</feature>